<dbReference type="PANTHER" id="PTHR30269">
    <property type="entry name" value="TRANSMEMBRANE PROTEIN YFCA"/>
    <property type="match status" value="1"/>
</dbReference>
<feature type="transmembrane region" description="Helical" evidence="8">
    <location>
        <begin position="73"/>
        <end position="89"/>
    </location>
</feature>
<comment type="subcellular location">
    <subcellularLocation>
        <location evidence="1 8">Cell membrane</location>
        <topology evidence="1 8">Multi-pass membrane protein</topology>
    </subcellularLocation>
</comment>
<dbReference type="InterPro" id="IPR002781">
    <property type="entry name" value="TM_pro_TauE-like"/>
</dbReference>
<keyword evidence="7 8" id="KW-0472">Membrane</keyword>
<protein>
    <recommendedName>
        <fullName evidence="8">Probable membrane transporter protein</fullName>
    </recommendedName>
</protein>
<dbReference type="Proteomes" id="UP001063350">
    <property type="component" value="Chromosome"/>
</dbReference>
<evidence type="ECO:0000256" key="3">
    <source>
        <dbReference type="ARBA" id="ARBA00022448"/>
    </source>
</evidence>
<dbReference type="EMBL" id="AP024233">
    <property type="protein sequence ID" value="BCO10817.1"/>
    <property type="molecule type" value="Genomic_DNA"/>
</dbReference>
<evidence type="ECO:0000256" key="8">
    <source>
        <dbReference type="RuleBase" id="RU363041"/>
    </source>
</evidence>
<dbReference type="PANTHER" id="PTHR30269:SF37">
    <property type="entry name" value="MEMBRANE TRANSPORTER PROTEIN"/>
    <property type="match status" value="1"/>
</dbReference>
<evidence type="ECO:0000313" key="9">
    <source>
        <dbReference type="EMBL" id="BCO10817.1"/>
    </source>
</evidence>
<keyword evidence="3" id="KW-0813">Transport</keyword>
<feature type="transmembrane region" description="Helical" evidence="8">
    <location>
        <begin position="95"/>
        <end position="113"/>
    </location>
</feature>
<accession>A0A915U4F7</accession>
<keyword evidence="6 8" id="KW-1133">Transmembrane helix</keyword>
<evidence type="ECO:0000256" key="6">
    <source>
        <dbReference type="ARBA" id="ARBA00022989"/>
    </source>
</evidence>
<keyword evidence="10" id="KW-1185">Reference proteome</keyword>
<proteinExistence type="inferred from homology"/>
<dbReference type="KEGG" id="ddu:GF1_31930"/>
<feature type="transmembrane region" description="Helical" evidence="8">
    <location>
        <begin position="125"/>
        <end position="149"/>
    </location>
</feature>
<sequence length="238" mass="25342">MVTALLTGTVFLAAGFVQGLTGFGSALVAIPLLSLLMDVKTAVPLCTLSGMVITSYLGWQLRDHLHWHRIRPLLLGSIPGVLAGVTLLKKVDSDVIRSGIGVLLITYSTYNLLVRPRPVNPGRFWAILAGFLTGAIGAAFSAGGPPVIIYTSMTSWKKDVIKATLTGFFVLNGVVTVTVHATSGITTSTVLGYFAVAAPCVLAGTMLGSRVYGRIRRDTYIRLIYWFLIAMGIMLVAG</sequence>
<feature type="transmembrane region" description="Helical" evidence="8">
    <location>
        <begin position="42"/>
        <end position="61"/>
    </location>
</feature>
<evidence type="ECO:0000256" key="7">
    <source>
        <dbReference type="ARBA" id="ARBA00023136"/>
    </source>
</evidence>
<name>A0A915U4F7_9BACT</name>
<dbReference type="AlphaFoldDB" id="A0A915U4F7"/>
<dbReference type="InterPro" id="IPR052017">
    <property type="entry name" value="TSUP"/>
</dbReference>
<organism evidence="9 10">
    <name type="scientific">Desulfolithobacter dissulfuricans</name>
    <dbReference type="NCBI Taxonomy" id="2795293"/>
    <lineage>
        <taxon>Bacteria</taxon>
        <taxon>Pseudomonadati</taxon>
        <taxon>Thermodesulfobacteriota</taxon>
        <taxon>Desulfobulbia</taxon>
        <taxon>Desulfobulbales</taxon>
        <taxon>Desulfobulbaceae</taxon>
        <taxon>Desulfolithobacter</taxon>
    </lineage>
</organism>
<gene>
    <name evidence="9" type="ORF">GF1_31930</name>
</gene>
<evidence type="ECO:0000256" key="5">
    <source>
        <dbReference type="ARBA" id="ARBA00022692"/>
    </source>
</evidence>
<comment type="similarity">
    <text evidence="2 8">Belongs to the 4-toluene sulfonate uptake permease (TSUP) (TC 2.A.102) family.</text>
</comment>
<feature type="transmembrane region" description="Helical" evidence="8">
    <location>
        <begin position="190"/>
        <end position="208"/>
    </location>
</feature>
<evidence type="ECO:0000256" key="1">
    <source>
        <dbReference type="ARBA" id="ARBA00004651"/>
    </source>
</evidence>
<keyword evidence="4 8" id="KW-1003">Cell membrane</keyword>
<dbReference type="GO" id="GO:0005886">
    <property type="term" value="C:plasma membrane"/>
    <property type="evidence" value="ECO:0007669"/>
    <property type="project" value="UniProtKB-SubCell"/>
</dbReference>
<evidence type="ECO:0000313" key="10">
    <source>
        <dbReference type="Proteomes" id="UP001063350"/>
    </source>
</evidence>
<keyword evidence="5 8" id="KW-0812">Transmembrane</keyword>
<reference evidence="9" key="1">
    <citation type="submission" date="2020-12" db="EMBL/GenBank/DDBJ databases">
        <title>Desulfobium dissulfuricans gen. nov., sp. nov., a novel mesophilic, sulfate-reducing bacterium isolated from a deep-sea hydrothermal vent.</title>
        <authorList>
            <person name="Hashimoto Y."/>
            <person name="Tame A."/>
            <person name="Sawayama S."/>
            <person name="Miyazaki J."/>
            <person name="Takai K."/>
            <person name="Nakagawa S."/>
        </authorList>
    </citation>
    <scope>NUCLEOTIDE SEQUENCE</scope>
    <source>
        <strain evidence="9">GF1</strain>
    </source>
</reference>
<evidence type="ECO:0000256" key="2">
    <source>
        <dbReference type="ARBA" id="ARBA00009142"/>
    </source>
</evidence>
<feature type="transmembrane region" description="Helical" evidence="8">
    <location>
        <begin position="220"/>
        <end position="237"/>
    </location>
</feature>
<dbReference type="RefSeq" id="WP_267927533.1">
    <property type="nucleotide sequence ID" value="NZ_AP024233.1"/>
</dbReference>
<evidence type="ECO:0000256" key="4">
    <source>
        <dbReference type="ARBA" id="ARBA00022475"/>
    </source>
</evidence>
<dbReference type="Pfam" id="PF01925">
    <property type="entry name" value="TauE"/>
    <property type="match status" value="1"/>
</dbReference>